<organism evidence="2 3">
    <name type="scientific">Hyaloperonospora arabidopsidis (strain Emoy2)</name>
    <name type="common">Downy mildew agent</name>
    <name type="synonym">Peronospora arabidopsidis</name>
    <dbReference type="NCBI Taxonomy" id="559515"/>
    <lineage>
        <taxon>Eukaryota</taxon>
        <taxon>Sar</taxon>
        <taxon>Stramenopiles</taxon>
        <taxon>Oomycota</taxon>
        <taxon>Peronosporomycetes</taxon>
        <taxon>Peronosporales</taxon>
        <taxon>Peronosporaceae</taxon>
        <taxon>Hyaloperonospora</taxon>
    </lineage>
</organism>
<dbReference type="HOGENOM" id="CLU_2282845_0_0_1"/>
<proteinExistence type="predicted"/>
<dbReference type="AlphaFoldDB" id="M4BZV7"/>
<dbReference type="Proteomes" id="UP000011713">
    <property type="component" value="Unassembled WGS sequence"/>
</dbReference>
<evidence type="ECO:0008006" key="4">
    <source>
        <dbReference type="Google" id="ProtNLM"/>
    </source>
</evidence>
<evidence type="ECO:0000256" key="1">
    <source>
        <dbReference type="SAM" id="MobiDB-lite"/>
    </source>
</evidence>
<feature type="region of interest" description="Disordered" evidence="1">
    <location>
        <begin position="82"/>
        <end position="102"/>
    </location>
</feature>
<keyword evidence="3" id="KW-1185">Reference proteome</keyword>
<dbReference type="EnsemblProtists" id="HpaT812131">
    <property type="protein sequence ID" value="HpaP812131"/>
    <property type="gene ID" value="HpaG812131"/>
</dbReference>
<evidence type="ECO:0000313" key="2">
    <source>
        <dbReference type="EnsemblProtists" id="HpaP812131"/>
    </source>
</evidence>
<dbReference type="VEuPathDB" id="FungiDB:HpaG812131"/>
<protein>
    <recommendedName>
        <fullName evidence="4">RxLR effector candidate protein</fullName>
    </recommendedName>
</protein>
<name>M4BZV7_HYAAE</name>
<reference evidence="3" key="1">
    <citation type="journal article" date="2010" name="Science">
        <title>Signatures of adaptation to obligate biotrophy in the Hyaloperonospora arabidopsidis genome.</title>
        <authorList>
            <person name="Baxter L."/>
            <person name="Tripathy S."/>
            <person name="Ishaque N."/>
            <person name="Boot N."/>
            <person name="Cabral A."/>
            <person name="Kemen E."/>
            <person name="Thines M."/>
            <person name="Ah-Fong A."/>
            <person name="Anderson R."/>
            <person name="Badejoko W."/>
            <person name="Bittner-Eddy P."/>
            <person name="Boore J.L."/>
            <person name="Chibucos M.C."/>
            <person name="Coates M."/>
            <person name="Dehal P."/>
            <person name="Delehaunty K."/>
            <person name="Dong S."/>
            <person name="Downton P."/>
            <person name="Dumas B."/>
            <person name="Fabro G."/>
            <person name="Fronick C."/>
            <person name="Fuerstenberg S.I."/>
            <person name="Fulton L."/>
            <person name="Gaulin E."/>
            <person name="Govers F."/>
            <person name="Hughes L."/>
            <person name="Humphray S."/>
            <person name="Jiang R.H."/>
            <person name="Judelson H."/>
            <person name="Kamoun S."/>
            <person name="Kyung K."/>
            <person name="Meijer H."/>
            <person name="Minx P."/>
            <person name="Morris P."/>
            <person name="Nelson J."/>
            <person name="Phuntumart V."/>
            <person name="Qutob D."/>
            <person name="Rehmany A."/>
            <person name="Rougon-Cardoso A."/>
            <person name="Ryden P."/>
            <person name="Torto-Alalibo T."/>
            <person name="Studholme D."/>
            <person name="Wang Y."/>
            <person name="Win J."/>
            <person name="Wood J."/>
            <person name="Clifton S.W."/>
            <person name="Rogers J."/>
            <person name="Van den Ackerveken G."/>
            <person name="Jones J.D."/>
            <person name="McDowell J.M."/>
            <person name="Beynon J."/>
            <person name="Tyler B.M."/>
        </authorList>
    </citation>
    <scope>NUCLEOTIDE SEQUENCE [LARGE SCALE GENOMIC DNA]</scope>
    <source>
        <strain evidence="3">Emoy2</strain>
    </source>
</reference>
<dbReference type="EMBL" id="JH598067">
    <property type="status" value="NOT_ANNOTATED_CDS"/>
    <property type="molecule type" value="Genomic_DNA"/>
</dbReference>
<accession>M4BZV7</accession>
<sequence length="102" mass="11865">MGTPNELFQMTCTKVHPCKRQGLRRVLDMLGNTAEPRLYFVVPADQKSGRKKAKDILDTDDNMKELKQYVMEIPLVEESKRMRPHEEDCTCHQSKMAKLDIK</sequence>
<dbReference type="InParanoid" id="M4BZV7"/>
<reference evidence="2" key="2">
    <citation type="submission" date="2015-06" db="UniProtKB">
        <authorList>
            <consortium name="EnsemblProtists"/>
        </authorList>
    </citation>
    <scope>IDENTIFICATION</scope>
    <source>
        <strain evidence="2">Emoy2</strain>
    </source>
</reference>
<evidence type="ECO:0000313" key="3">
    <source>
        <dbReference type="Proteomes" id="UP000011713"/>
    </source>
</evidence>